<gene>
    <name evidence="1" type="ORF">ZHAS_00014786</name>
</gene>
<dbReference type="VEuPathDB" id="VectorBase:ASIC014786"/>
<dbReference type="EMBL" id="ATLV01021651">
    <property type="status" value="NOT_ANNOTATED_CDS"/>
    <property type="molecule type" value="Genomic_DNA"/>
</dbReference>
<evidence type="ECO:0000313" key="2">
    <source>
        <dbReference type="EnsemblMetazoa" id="ASIC014786-PA"/>
    </source>
</evidence>
<dbReference type="EnsemblMetazoa" id="ASIC014786-RA">
    <property type="protein sequence ID" value="ASIC014786-PA"/>
    <property type="gene ID" value="ASIC014786"/>
</dbReference>
<sequence length="252" mass="29561">MDKVLYNKKIDFCAFLQRPNERIIKMIYDEVKTHATPPFPSACPLREMQTLHVLYTVRRGTVNNVLYNRKIDFCTFLKRPTERIIKMIYDDFKRQTRAALPTSCPIQPRRILFTNISLNNVKLPAFLPQTDFEFQINIGLWLDVASGVLRTPLYNRTVDFCNFLRNPGVHRLGQIVHREMKNRGNMPTRCPIPPNLYQFRGVSLSHMRMPPFFVETDFVLDVNVGVENDRCFHSRWFGAIKKIKCSKSERCS</sequence>
<protein>
    <submittedName>
        <fullName evidence="1">AGAP010996-PA-like protein</fullName>
    </submittedName>
</protein>
<dbReference type="Pfam" id="PF06477">
    <property type="entry name" value="DUF1091"/>
    <property type="match status" value="3"/>
</dbReference>
<organism evidence="1">
    <name type="scientific">Anopheles sinensis</name>
    <name type="common">Mosquito</name>
    <dbReference type="NCBI Taxonomy" id="74873"/>
    <lineage>
        <taxon>Eukaryota</taxon>
        <taxon>Metazoa</taxon>
        <taxon>Ecdysozoa</taxon>
        <taxon>Arthropoda</taxon>
        <taxon>Hexapoda</taxon>
        <taxon>Insecta</taxon>
        <taxon>Pterygota</taxon>
        <taxon>Neoptera</taxon>
        <taxon>Endopterygota</taxon>
        <taxon>Diptera</taxon>
        <taxon>Nematocera</taxon>
        <taxon>Culicoidea</taxon>
        <taxon>Culicidae</taxon>
        <taxon>Anophelinae</taxon>
        <taxon>Anopheles</taxon>
    </lineage>
</organism>
<dbReference type="PANTHER" id="PTHR20898">
    <property type="entry name" value="DAEDALUS ON 3-RELATED-RELATED"/>
    <property type="match status" value="1"/>
</dbReference>
<dbReference type="SMART" id="SM00697">
    <property type="entry name" value="DM8"/>
    <property type="match status" value="2"/>
</dbReference>
<reference evidence="2" key="2">
    <citation type="submission" date="2020-05" db="UniProtKB">
        <authorList>
            <consortium name="EnsemblMetazoa"/>
        </authorList>
    </citation>
    <scope>IDENTIFICATION</scope>
</reference>
<dbReference type="VEuPathDB" id="VectorBase:ASIS022972"/>
<dbReference type="VEuPathDB" id="VectorBase:ASIS006421"/>
<dbReference type="PANTHER" id="PTHR20898:SF1">
    <property type="entry name" value="MD-2-RELATED LIPID-RECOGNITION DOMAIN-CONTAINING PROTEIN"/>
    <property type="match status" value="1"/>
</dbReference>
<name>A0A084W988_ANOSI</name>
<dbReference type="OrthoDB" id="7739148at2759"/>
<proteinExistence type="predicted"/>
<dbReference type="AlphaFoldDB" id="A0A084W988"/>
<keyword evidence="3" id="KW-1185">Reference proteome</keyword>
<dbReference type="EMBL" id="KE525321">
    <property type="protein sequence ID" value="KFB46782.1"/>
    <property type="molecule type" value="Genomic_DNA"/>
</dbReference>
<evidence type="ECO:0000313" key="3">
    <source>
        <dbReference type="Proteomes" id="UP000030765"/>
    </source>
</evidence>
<dbReference type="InterPro" id="IPR010512">
    <property type="entry name" value="DUF1091"/>
</dbReference>
<accession>A0A084W988</accession>
<dbReference type="Proteomes" id="UP000030765">
    <property type="component" value="Unassembled WGS sequence"/>
</dbReference>
<evidence type="ECO:0000313" key="1">
    <source>
        <dbReference type="EMBL" id="KFB46782.1"/>
    </source>
</evidence>
<reference evidence="1 3" key="1">
    <citation type="journal article" date="2014" name="BMC Genomics">
        <title>Genome sequence of Anopheles sinensis provides insight into genetics basis of mosquito competence for malaria parasites.</title>
        <authorList>
            <person name="Zhou D."/>
            <person name="Zhang D."/>
            <person name="Ding G."/>
            <person name="Shi L."/>
            <person name="Hou Q."/>
            <person name="Ye Y."/>
            <person name="Xu Y."/>
            <person name="Zhou H."/>
            <person name="Xiong C."/>
            <person name="Li S."/>
            <person name="Yu J."/>
            <person name="Hong S."/>
            <person name="Yu X."/>
            <person name="Zou P."/>
            <person name="Chen C."/>
            <person name="Chang X."/>
            <person name="Wang W."/>
            <person name="Lv Y."/>
            <person name="Sun Y."/>
            <person name="Ma L."/>
            <person name="Shen B."/>
            <person name="Zhu C."/>
        </authorList>
    </citation>
    <scope>NUCLEOTIDE SEQUENCE [LARGE SCALE GENOMIC DNA]</scope>
</reference>